<evidence type="ECO:0000259" key="2">
    <source>
        <dbReference type="Pfam" id="PF24883"/>
    </source>
</evidence>
<reference evidence="3 4" key="1">
    <citation type="journal article" date="2013" name="PLoS Genet.">
        <title>The genome and development-dependent transcriptomes of Pyronema confluens: a window into fungal evolution.</title>
        <authorList>
            <person name="Traeger S."/>
            <person name="Altegoer F."/>
            <person name="Freitag M."/>
            <person name="Gabaldon T."/>
            <person name="Kempken F."/>
            <person name="Kumar A."/>
            <person name="Marcet-Houben M."/>
            <person name="Poggeler S."/>
            <person name="Stajich J.E."/>
            <person name="Nowrousian M."/>
        </authorList>
    </citation>
    <scope>NUCLEOTIDE SEQUENCE [LARGE SCALE GENOMIC DNA]</scope>
    <source>
        <strain evidence="4">CBS 100304</strain>
        <tissue evidence="3">Vegetative mycelium</tissue>
    </source>
</reference>
<organism evidence="3 4">
    <name type="scientific">Pyronema omphalodes (strain CBS 100304)</name>
    <name type="common">Pyronema confluens</name>
    <dbReference type="NCBI Taxonomy" id="1076935"/>
    <lineage>
        <taxon>Eukaryota</taxon>
        <taxon>Fungi</taxon>
        <taxon>Dikarya</taxon>
        <taxon>Ascomycota</taxon>
        <taxon>Pezizomycotina</taxon>
        <taxon>Pezizomycetes</taxon>
        <taxon>Pezizales</taxon>
        <taxon>Pyronemataceae</taxon>
        <taxon>Pyronema</taxon>
    </lineage>
</organism>
<keyword evidence="4" id="KW-1185">Reference proteome</keyword>
<proteinExistence type="predicted"/>
<dbReference type="SUPFAM" id="SSF52540">
    <property type="entry name" value="P-loop containing nucleoside triphosphate hydrolases"/>
    <property type="match status" value="1"/>
</dbReference>
<dbReference type="PANTHER" id="PTHR10039:SF17">
    <property type="entry name" value="FUNGAL STAND N-TERMINAL GOODBYE DOMAIN-CONTAINING PROTEIN-RELATED"/>
    <property type="match status" value="1"/>
</dbReference>
<dbReference type="OrthoDB" id="7464126at2759"/>
<dbReference type="EMBL" id="HF935278">
    <property type="protein sequence ID" value="CCX05972.1"/>
    <property type="molecule type" value="Genomic_DNA"/>
</dbReference>
<feature type="domain" description="Nephrocystin 3-like N-terminal" evidence="2">
    <location>
        <begin position="152"/>
        <end position="209"/>
    </location>
</feature>
<accession>U4KWR8</accession>
<dbReference type="InterPro" id="IPR027417">
    <property type="entry name" value="P-loop_NTPase"/>
</dbReference>
<keyword evidence="1" id="KW-0677">Repeat</keyword>
<dbReference type="Pfam" id="PF24883">
    <property type="entry name" value="NPHP3_N"/>
    <property type="match status" value="1"/>
</dbReference>
<dbReference type="PANTHER" id="PTHR10039">
    <property type="entry name" value="AMELOGENIN"/>
    <property type="match status" value="1"/>
</dbReference>
<gene>
    <name evidence="3" type="ORF">PCON_05559</name>
</gene>
<dbReference type="Proteomes" id="UP000018144">
    <property type="component" value="Unassembled WGS sequence"/>
</dbReference>
<evidence type="ECO:0000313" key="3">
    <source>
        <dbReference type="EMBL" id="CCX05972.1"/>
    </source>
</evidence>
<dbReference type="AlphaFoldDB" id="U4KWR8"/>
<evidence type="ECO:0000256" key="1">
    <source>
        <dbReference type="ARBA" id="ARBA00022737"/>
    </source>
</evidence>
<name>U4KWR8_PYROM</name>
<dbReference type="InterPro" id="IPR056884">
    <property type="entry name" value="NPHP3-like_N"/>
</dbReference>
<sequence length="209" mass="24369">MRLRLGWCSTCHGSIPTLVRAIHDKLIQEQEYNWSWIKHVIAKALAIDGRISCPLDKDCMMNKTYALNKSRQELNQRITDPGLHMIPDLLKPRLQSLANWLTSDDSMQHHYSKMERLVSPYTSKLRGEWLAEHPHAYKTGEWLAEHPHAYKTGEWLFRHPKYKQWETSRMPGLWIQGSPGCGKSVLASQISERLVERNLNVVSFCFQFN</sequence>
<evidence type="ECO:0000313" key="4">
    <source>
        <dbReference type="Proteomes" id="UP000018144"/>
    </source>
</evidence>
<protein>
    <recommendedName>
        <fullName evidence="2">Nephrocystin 3-like N-terminal domain-containing protein</fullName>
    </recommendedName>
</protein>